<reference evidence="1" key="1">
    <citation type="submission" date="2024-09" db="EMBL/GenBank/DDBJ databases">
        <title>Black Yeasts Isolated from many extreme environments.</title>
        <authorList>
            <person name="Coleine C."/>
            <person name="Stajich J.E."/>
            <person name="Selbmann L."/>
        </authorList>
    </citation>
    <scope>NUCLEOTIDE SEQUENCE</scope>
    <source>
        <strain evidence="1">CCFEE 5737</strain>
    </source>
</reference>
<comment type="caution">
    <text evidence="1">The sequence shown here is derived from an EMBL/GenBank/DDBJ whole genome shotgun (WGS) entry which is preliminary data.</text>
</comment>
<dbReference type="EMBL" id="JAWDJW010002303">
    <property type="protein sequence ID" value="KAK3077991.1"/>
    <property type="molecule type" value="Genomic_DNA"/>
</dbReference>
<organism evidence="1 2">
    <name type="scientific">Coniosporium uncinatum</name>
    <dbReference type="NCBI Taxonomy" id="93489"/>
    <lineage>
        <taxon>Eukaryota</taxon>
        <taxon>Fungi</taxon>
        <taxon>Dikarya</taxon>
        <taxon>Ascomycota</taxon>
        <taxon>Pezizomycotina</taxon>
        <taxon>Dothideomycetes</taxon>
        <taxon>Dothideomycetes incertae sedis</taxon>
        <taxon>Coniosporium</taxon>
    </lineage>
</organism>
<name>A0ACC3DMU3_9PEZI</name>
<evidence type="ECO:0000313" key="1">
    <source>
        <dbReference type="EMBL" id="KAK3077991.1"/>
    </source>
</evidence>
<feature type="non-terminal residue" evidence="1">
    <location>
        <position position="1"/>
    </location>
</feature>
<sequence>TKDAWSTDTHEINDPFAHDADSDDGTRTVRRPSQDEDEHGLLHSSNTEYGRHPGRPLSWGSERRPSDIGAPQELEDDEHARNEAHRRRSSAPYPEYESMPSTHSLQEYAATQDIGYGGHRKGNYSFSGGDGR</sequence>
<accession>A0ACC3DMU3</accession>
<protein>
    <submittedName>
        <fullName evidence="1">Uncharacterized protein</fullName>
    </submittedName>
</protein>
<proteinExistence type="predicted"/>
<evidence type="ECO:0000313" key="2">
    <source>
        <dbReference type="Proteomes" id="UP001186974"/>
    </source>
</evidence>
<gene>
    <name evidence="1" type="ORF">LTS18_008728</name>
</gene>
<dbReference type="Proteomes" id="UP001186974">
    <property type="component" value="Unassembled WGS sequence"/>
</dbReference>
<keyword evidence="2" id="KW-1185">Reference proteome</keyword>